<organism evidence="2 3">
    <name type="scientific">Ancylostoma ceylanicum</name>
    <dbReference type="NCBI Taxonomy" id="53326"/>
    <lineage>
        <taxon>Eukaryota</taxon>
        <taxon>Metazoa</taxon>
        <taxon>Ecdysozoa</taxon>
        <taxon>Nematoda</taxon>
        <taxon>Chromadorea</taxon>
        <taxon>Rhabditida</taxon>
        <taxon>Rhabditina</taxon>
        <taxon>Rhabditomorpha</taxon>
        <taxon>Strongyloidea</taxon>
        <taxon>Ancylostomatidae</taxon>
        <taxon>Ancylostomatinae</taxon>
        <taxon>Ancylostoma</taxon>
    </lineage>
</organism>
<sequence>MENVAKATHNKNTNLLLEAVKKKIDKAVTKLQRHFEVLVNAQMNYLVQMKEGQQTKKEPQPELHMDETDDEATSEPLSEGHVFEEPRHIKQARSWKHREE</sequence>
<reference evidence="3" key="1">
    <citation type="journal article" date="2015" name="Nat. Genet.">
        <title>The genome and transcriptome of the zoonotic hookworm Ancylostoma ceylanicum identify infection-specific gene families.</title>
        <authorList>
            <person name="Schwarz E.M."/>
            <person name="Hu Y."/>
            <person name="Antoshechkin I."/>
            <person name="Miller M.M."/>
            <person name="Sternberg P.W."/>
            <person name="Aroian R.V."/>
        </authorList>
    </citation>
    <scope>NUCLEOTIDE SEQUENCE</scope>
    <source>
        <strain evidence="3">HY135</strain>
    </source>
</reference>
<dbReference type="AlphaFoldDB" id="A0A016U393"/>
<name>A0A016U393_9BILA</name>
<comment type="caution">
    <text evidence="2">The sequence shown here is derived from an EMBL/GenBank/DDBJ whole genome shotgun (WGS) entry which is preliminary data.</text>
</comment>
<protein>
    <submittedName>
        <fullName evidence="2">Uncharacterized protein</fullName>
    </submittedName>
</protein>
<evidence type="ECO:0000313" key="2">
    <source>
        <dbReference type="EMBL" id="EYC09779.1"/>
    </source>
</evidence>
<feature type="compositionally biased region" description="Basic residues" evidence="1">
    <location>
        <begin position="89"/>
        <end position="100"/>
    </location>
</feature>
<feature type="region of interest" description="Disordered" evidence="1">
    <location>
        <begin position="50"/>
        <end position="100"/>
    </location>
</feature>
<feature type="compositionally biased region" description="Basic and acidic residues" evidence="1">
    <location>
        <begin position="53"/>
        <end position="66"/>
    </location>
</feature>
<proteinExistence type="predicted"/>
<dbReference type="Proteomes" id="UP000024635">
    <property type="component" value="Unassembled WGS sequence"/>
</dbReference>
<dbReference type="EMBL" id="JARK01001395">
    <property type="protein sequence ID" value="EYC09779.1"/>
    <property type="molecule type" value="Genomic_DNA"/>
</dbReference>
<accession>A0A016U393</accession>
<evidence type="ECO:0000313" key="3">
    <source>
        <dbReference type="Proteomes" id="UP000024635"/>
    </source>
</evidence>
<evidence type="ECO:0000256" key="1">
    <source>
        <dbReference type="SAM" id="MobiDB-lite"/>
    </source>
</evidence>
<gene>
    <name evidence="2" type="primary">Acey_s0059.g3049</name>
    <name evidence="2" type="ORF">Y032_0059g3049</name>
</gene>
<keyword evidence="3" id="KW-1185">Reference proteome</keyword>